<keyword evidence="2" id="KW-1185">Reference proteome</keyword>
<evidence type="ECO:0000313" key="2">
    <source>
        <dbReference type="Proteomes" id="UP001281147"/>
    </source>
</evidence>
<gene>
    <name evidence="1" type="ORF">LTR37_009499</name>
</gene>
<organism evidence="1 2">
    <name type="scientific">Vermiconidia calcicola</name>
    <dbReference type="NCBI Taxonomy" id="1690605"/>
    <lineage>
        <taxon>Eukaryota</taxon>
        <taxon>Fungi</taxon>
        <taxon>Dikarya</taxon>
        <taxon>Ascomycota</taxon>
        <taxon>Pezizomycotina</taxon>
        <taxon>Dothideomycetes</taxon>
        <taxon>Dothideomycetidae</taxon>
        <taxon>Mycosphaerellales</taxon>
        <taxon>Extremaceae</taxon>
        <taxon>Vermiconidia</taxon>
    </lineage>
</organism>
<protein>
    <submittedName>
        <fullName evidence="1">Uncharacterized protein</fullName>
    </submittedName>
</protein>
<comment type="caution">
    <text evidence="1">The sequence shown here is derived from an EMBL/GenBank/DDBJ whole genome shotgun (WGS) entry which is preliminary data.</text>
</comment>
<name>A0ACC3N851_9PEZI</name>
<accession>A0ACC3N851</accession>
<dbReference type="EMBL" id="JAUTXU010000074">
    <property type="protein sequence ID" value="KAK3711722.1"/>
    <property type="molecule type" value="Genomic_DNA"/>
</dbReference>
<dbReference type="Proteomes" id="UP001281147">
    <property type="component" value="Unassembled WGS sequence"/>
</dbReference>
<evidence type="ECO:0000313" key="1">
    <source>
        <dbReference type="EMBL" id="KAK3711722.1"/>
    </source>
</evidence>
<proteinExistence type="predicted"/>
<reference evidence="1" key="1">
    <citation type="submission" date="2023-07" db="EMBL/GenBank/DDBJ databases">
        <title>Black Yeasts Isolated from many extreme environments.</title>
        <authorList>
            <person name="Coleine C."/>
            <person name="Stajich J.E."/>
            <person name="Selbmann L."/>
        </authorList>
    </citation>
    <scope>NUCLEOTIDE SEQUENCE</scope>
    <source>
        <strain evidence="1">CCFEE 5714</strain>
    </source>
</reference>
<sequence length="332" mass="37662">MRGGWSGRSVVWSEVGGEEGTSPLPLCEAQGFGRADDAATFTDFISHIPVHRRQMITKVSLTAHHETWSEPSASAEEQVYAFELSSRLQPIWSHLRLLTSLSYLELDALFLTRAETVKSMLRLGLHNLRRVCFTLRNPRRSYAGLMGGTPYIYPEFFEPLLLIGGLAEEVARGIKGQRRSWLKRAGAVERAVEREKRVLVKLVAERSARGNGGWDEDVVHELYYEEDFEEWGRLWWGEAKAGDGRGQMYAYLLSKLRPQRSSVAHWRDRRAGCAVGPMAQEGGTRLLPADAEDERVLLRIEPDVFGSGTELWRYTVADGEEEDEWMAMDPFD</sequence>